<dbReference type="AlphaFoldDB" id="A0A2J8UC24"/>
<dbReference type="Pfam" id="PF15079">
    <property type="entry name" value="Tsc35"/>
    <property type="match status" value="1"/>
</dbReference>
<dbReference type="EMBL" id="NDHI03003464">
    <property type="protein sequence ID" value="PNJ42832.1"/>
    <property type="molecule type" value="Genomic_DNA"/>
</dbReference>
<dbReference type="GO" id="GO:0005634">
    <property type="term" value="C:nucleus"/>
    <property type="evidence" value="ECO:0007669"/>
    <property type="project" value="TreeGrafter"/>
</dbReference>
<organism evidence="1">
    <name type="scientific">Pongo abelii</name>
    <name type="common">Sumatran orangutan</name>
    <name type="synonym">Pongo pygmaeus abelii</name>
    <dbReference type="NCBI Taxonomy" id="9601"/>
    <lineage>
        <taxon>Eukaryota</taxon>
        <taxon>Metazoa</taxon>
        <taxon>Chordata</taxon>
        <taxon>Craniata</taxon>
        <taxon>Vertebrata</taxon>
        <taxon>Euteleostomi</taxon>
        <taxon>Mammalia</taxon>
        <taxon>Eutheria</taxon>
        <taxon>Euarchontoglires</taxon>
        <taxon>Primates</taxon>
        <taxon>Haplorrhini</taxon>
        <taxon>Catarrhini</taxon>
        <taxon>Hominidae</taxon>
        <taxon>Pongo</taxon>
    </lineage>
</organism>
<name>A0A2J8UC24_PONAB</name>
<comment type="caution">
    <text evidence="1">The sequence shown here is derived from an EMBL/GenBank/DDBJ whole genome shotgun (WGS) entry which is preliminary data.</text>
</comment>
<dbReference type="InterPro" id="IPR027874">
    <property type="entry name" value="Tex35"/>
</dbReference>
<dbReference type="PANTHER" id="PTHR36860:SF1">
    <property type="entry name" value="TESTIS-EXPRESSED PROTEIN 35"/>
    <property type="match status" value="1"/>
</dbReference>
<gene>
    <name evidence="1" type="ORF">CR201_G0029014</name>
</gene>
<protein>
    <submittedName>
        <fullName evidence="1">TEX35 isoform 7</fullName>
    </submittedName>
</protein>
<proteinExistence type="predicted"/>
<accession>A0A2J8UC24</accession>
<reference evidence="1" key="1">
    <citation type="submission" date="2017-12" db="EMBL/GenBank/DDBJ databases">
        <title>High-resolution comparative analysis of great ape genomes.</title>
        <authorList>
            <person name="Pollen A."/>
            <person name="Hastie A."/>
            <person name="Hormozdiari F."/>
            <person name="Dougherty M."/>
            <person name="Liu R."/>
            <person name="Chaisson M."/>
            <person name="Hoppe E."/>
            <person name="Hill C."/>
            <person name="Pang A."/>
            <person name="Hillier L."/>
            <person name="Baker C."/>
            <person name="Armstrong J."/>
            <person name="Shendure J."/>
            <person name="Paten B."/>
            <person name="Wilson R."/>
            <person name="Chao H."/>
            <person name="Schneider V."/>
            <person name="Ventura M."/>
            <person name="Kronenberg Z."/>
            <person name="Murali S."/>
            <person name="Gordon D."/>
            <person name="Cantsilieris S."/>
            <person name="Munson K."/>
            <person name="Nelson B."/>
            <person name="Raja A."/>
            <person name="Underwood J."/>
            <person name="Diekhans M."/>
            <person name="Fiddes I."/>
            <person name="Haussler D."/>
            <person name="Eichler E."/>
        </authorList>
    </citation>
    <scope>NUCLEOTIDE SEQUENCE [LARGE SCALE GENOMIC DNA]</scope>
    <source>
        <strain evidence="1">Susie</strain>
    </source>
</reference>
<dbReference type="PANTHER" id="PTHR36860">
    <property type="entry name" value="TESTIS-EXPRESSED PROTEIN 35"/>
    <property type="match status" value="1"/>
</dbReference>
<evidence type="ECO:0000313" key="1">
    <source>
        <dbReference type="EMBL" id="PNJ42832.1"/>
    </source>
</evidence>
<sequence length="74" mass="7701">MDGAGGVNGAPCALHKKTMAPQKTKQGSLDPLHHCGTCCEKCLLCALKNNCNQGGKYSHQVWAPFSPLASGAAF</sequence>